<dbReference type="Proteomes" id="UP000628669">
    <property type="component" value="Unassembled WGS sequence"/>
</dbReference>
<evidence type="ECO:0000313" key="1">
    <source>
        <dbReference type="EMBL" id="MBK1894681.1"/>
    </source>
</evidence>
<sequence>MKKSTIKIKKLTKQELKKINGGIGHDCPIVFSCFDRNTGEELIGVQGIQDGYCC</sequence>
<dbReference type="InterPro" id="IPR010133">
    <property type="entry name" value="Bacteriocin_signal_seq"/>
</dbReference>
<dbReference type="RefSeq" id="WP_200242547.1">
    <property type="nucleotide sequence ID" value="NZ_JAENHK010000001.1"/>
</dbReference>
<protein>
    <submittedName>
        <fullName evidence="1">Bacteriocin</fullName>
    </submittedName>
</protein>
<proteinExistence type="predicted"/>
<keyword evidence="2" id="KW-1185">Reference proteome</keyword>
<organism evidence="1 2">
    <name type="scientific">Chryseobacterium paridis</name>
    <dbReference type="NCBI Taxonomy" id="2800328"/>
    <lineage>
        <taxon>Bacteria</taxon>
        <taxon>Pseudomonadati</taxon>
        <taxon>Bacteroidota</taxon>
        <taxon>Flavobacteriia</taxon>
        <taxon>Flavobacteriales</taxon>
        <taxon>Weeksellaceae</taxon>
        <taxon>Chryseobacterium group</taxon>
        <taxon>Chryseobacterium</taxon>
    </lineage>
</organism>
<gene>
    <name evidence="1" type="ORF">JHL15_02785</name>
</gene>
<dbReference type="NCBIfam" id="TIGR01847">
    <property type="entry name" value="bacteriocin_sig"/>
    <property type="match status" value="1"/>
</dbReference>
<comment type="caution">
    <text evidence="1">The sequence shown here is derived from an EMBL/GenBank/DDBJ whole genome shotgun (WGS) entry which is preliminary data.</text>
</comment>
<reference evidence="2" key="1">
    <citation type="submission" date="2021-01" db="EMBL/GenBank/DDBJ databases">
        <title>Genome public.</title>
        <authorList>
            <person name="Liu C."/>
            <person name="Sun Q."/>
        </authorList>
    </citation>
    <scope>NUCLEOTIDE SEQUENCE [LARGE SCALE GENOMIC DNA]</scope>
    <source>
        <strain evidence="2">YIM B02567</strain>
    </source>
</reference>
<name>A0ABS1FQI0_9FLAO</name>
<evidence type="ECO:0000313" key="2">
    <source>
        <dbReference type="Proteomes" id="UP000628669"/>
    </source>
</evidence>
<dbReference type="EMBL" id="JAENHK010000001">
    <property type="protein sequence ID" value="MBK1894681.1"/>
    <property type="molecule type" value="Genomic_DNA"/>
</dbReference>
<accession>A0ABS1FQI0</accession>